<dbReference type="InterPro" id="IPR056744">
    <property type="entry name" value="TRM5/TYW2-like_N"/>
</dbReference>
<reference evidence="12" key="1">
    <citation type="submission" date="2021-03" db="EMBL/GenBank/DDBJ databases">
        <authorList>
            <person name="Tagirdzhanova G."/>
        </authorList>
    </citation>
    <scope>NUCLEOTIDE SEQUENCE</scope>
</reference>
<comment type="function">
    <text evidence="10">Specifically methylates the N1 position of guanosine-37 in various cytoplasmic and mitochondrial tRNAs. Methylation is not dependent on the nature of the nucleoside 5' of the target nucleoside. This is the first step in the biosynthesis of wybutosine (yW), a modified base adjacent to the anticodon of tRNAs and required for accurate decoding.</text>
</comment>
<feature type="domain" description="SAM-dependent methyltransferase TRM5/TYW2-type" evidence="11">
    <location>
        <begin position="130"/>
        <end position="457"/>
    </location>
</feature>
<name>A0A8H3EJS2_9LECA</name>
<dbReference type="InterPro" id="IPR025792">
    <property type="entry name" value="tRNA_Gua_MeTrfase_euk"/>
</dbReference>
<dbReference type="GO" id="GO:0052906">
    <property type="term" value="F:tRNA (guanine(37)-N1)-methyltransferase activity"/>
    <property type="evidence" value="ECO:0007669"/>
    <property type="project" value="UniProtKB-UniRule"/>
</dbReference>
<dbReference type="Pfam" id="PF25133">
    <property type="entry name" value="TYW2_N_2"/>
    <property type="match status" value="1"/>
</dbReference>
<evidence type="ECO:0000256" key="8">
    <source>
        <dbReference type="ARBA" id="ARBA00023242"/>
    </source>
</evidence>
<evidence type="ECO:0000256" key="3">
    <source>
        <dbReference type="ARBA" id="ARBA00022603"/>
    </source>
</evidence>
<dbReference type="AlphaFoldDB" id="A0A8H3EJS2"/>
<dbReference type="InterPro" id="IPR030382">
    <property type="entry name" value="MeTrfase_TRM5/TYW2"/>
</dbReference>
<dbReference type="GO" id="GO:0005759">
    <property type="term" value="C:mitochondrial matrix"/>
    <property type="evidence" value="ECO:0007669"/>
    <property type="project" value="UniProtKB-SubCell"/>
</dbReference>
<evidence type="ECO:0000313" key="12">
    <source>
        <dbReference type="EMBL" id="CAF9908441.1"/>
    </source>
</evidence>
<keyword evidence="7 10" id="KW-0496">Mitochondrion</keyword>
<protein>
    <recommendedName>
        <fullName evidence="10">tRNA (guanine(37)-N1)-methyltransferase</fullName>
        <ecNumber evidence="10">2.1.1.228</ecNumber>
    </recommendedName>
    <alternativeName>
        <fullName evidence="10">M1G-methyltransferase</fullName>
    </alternativeName>
    <alternativeName>
        <fullName evidence="10">tRNA [GM37] methyltransferase</fullName>
    </alternativeName>
    <alternativeName>
        <fullName evidence="10">tRNA methyltransferase 5</fullName>
    </alternativeName>
</protein>
<comment type="similarity">
    <text evidence="10">Belongs to the TRM5 / TYW2 family.</text>
</comment>
<comment type="caution">
    <text evidence="12">The sequence shown here is derived from an EMBL/GenBank/DDBJ whole genome shotgun (WGS) entry which is preliminary data.</text>
</comment>
<feature type="binding site" evidence="10">
    <location>
        <position position="221"/>
    </location>
    <ligand>
        <name>S-adenosyl-L-methionine</name>
        <dbReference type="ChEBI" id="CHEBI:59789"/>
    </ligand>
</feature>
<dbReference type="PANTHER" id="PTHR23245:SF36">
    <property type="entry name" value="TRNA (GUANINE(37)-N1)-METHYLTRANSFERASE"/>
    <property type="match status" value="1"/>
</dbReference>
<organism evidence="12 13">
    <name type="scientific">Heterodermia speciosa</name>
    <dbReference type="NCBI Taxonomy" id="116794"/>
    <lineage>
        <taxon>Eukaryota</taxon>
        <taxon>Fungi</taxon>
        <taxon>Dikarya</taxon>
        <taxon>Ascomycota</taxon>
        <taxon>Pezizomycotina</taxon>
        <taxon>Lecanoromycetes</taxon>
        <taxon>OSLEUM clade</taxon>
        <taxon>Lecanoromycetidae</taxon>
        <taxon>Caliciales</taxon>
        <taxon>Physciaceae</taxon>
        <taxon>Heterodermia</taxon>
    </lineage>
</organism>
<dbReference type="FunFam" id="3.30.300.110:FF:000001">
    <property type="entry name" value="tRNA (guanine(37)-N1)-methyltransferase"/>
    <property type="match status" value="1"/>
</dbReference>
<evidence type="ECO:0000313" key="13">
    <source>
        <dbReference type="Proteomes" id="UP000664521"/>
    </source>
</evidence>
<feature type="binding site" evidence="10">
    <location>
        <begin position="310"/>
        <end position="311"/>
    </location>
    <ligand>
        <name>S-adenosyl-L-methionine</name>
        <dbReference type="ChEBI" id="CHEBI:59789"/>
    </ligand>
</feature>
<dbReference type="SUPFAM" id="SSF53335">
    <property type="entry name" value="S-adenosyl-L-methionine-dependent methyltransferases"/>
    <property type="match status" value="1"/>
</dbReference>
<evidence type="ECO:0000256" key="9">
    <source>
        <dbReference type="ARBA" id="ARBA00047783"/>
    </source>
</evidence>
<gene>
    <name evidence="10 12" type="primary">TRM5</name>
    <name evidence="12" type="ORF">HETSPECPRED_008079</name>
</gene>
<dbReference type="EMBL" id="CAJPDS010000006">
    <property type="protein sequence ID" value="CAF9908441.1"/>
    <property type="molecule type" value="Genomic_DNA"/>
</dbReference>
<dbReference type="Pfam" id="PF02475">
    <property type="entry name" value="TRM5-TYW2_MTfase"/>
    <property type="match status" value="1"/>
</dbReference>
<dbReference type="HAMAP" id="MF_03152">
    <property type="entry name" value="TRM5"/>
    <property type="match status" value="1"/>
</dbReference>
<dbReference type="EC" id="2.1.1.228" evidence="10"/>
<keyword evidence="2 10" id="KW-0963">Cytoplasm</keyword>
<feature type="binding site" evidence="10">
    <location>
        <position position="362"/>
    </location>
    <ligand>
        <name>S-adenosyl-L-methionine</name>
        <dbReference type="ChEBI" id="CHEBI:59789"/>
    </ligand>
</feature>
<comment type="catalytic activity">
    <reaction evidence="9 10">
        <text>guanosine(37) in tRNA + S-adenosyl-L-methionine = N(1)-methylguanosine(37) in tRNA + S-adenosyl-L-homocysteine + H(+)</text>
        <dbReference type="Rhea" id="RHEA:36899"/>
        <dbReference type="Rhea" id="RHEA-COMP:10145"/>
        <dbReference type="Rhea" id="RHEA-COMP:10147"/>
        <dbReference type="ChEBI" id="CHEBI:15378"/>
        <dbReference type="ChEBI" id="CHEBI:57856"/>
        <dbReference type="ChEBI" id="CHEBI:59789"/>
        <dbReference type="ChEBI" id="CHEBI:73542"/>
        <dbReference type="ChEBI" id="CHEBI:74269"/>
        <dbReference type="EC" id="2.1.1.228"/>
    </reaction>
</comment>
<evidence type="ECO:0000256" key="7">
    <source>
        <dbReference type="ARBA" id="ARBA00023128"/>
    </source>
</evidence>
<dbReference type="Gene3D" id="3.40.50.150">
    <property type="entry name" value="Vaccinia Virus protein VP39"/>
    <property type="match status" value="1"/>
</dbReference>
<keyword evidence="6 10" id="KW-0819">tRNA processing</keyword>
<comment type="subunit">
    <text evidence="10">Monomer.</text>
</comment>
<dbReference type="InterPro" id="IPR056743">
    <property type="entry name" value="TRM5-TYW2-like_MTfase"/>
</dbReference>
<evidence type="ECO:0000259" key="11">
    <source>
        <dbReference type="PROSITE" id="PS51684"/>
    </source>
</evidence>
<proteinExistence type="inferred from homology"/>
<keyword evidence="5 10" id="KW-0949">S-adenosyl-L-methionine</keyword>
<accession>A0A8H3EJS2</accession>
<keyword evidence="3 10" id="KW-0489">Methyltransferase</keyword>
<dbReference type="GO" id="GO:0070901">
    <property type="term" value="P:mitochondrial tRNA methylation"/>
    <property type="evidence" value="ECO:0007669"/>
    <property type="project" value="TreeGrafter"/>
</dbReference>
<dbReference type="PROSITE" id="PS51684">
    <property type="entry name" value="SAM_MT_TRM5_TYW2"/>
    <property type="match status" value="1"/>
</dbReference>
<dbReference type="InterPro" id="IPR029063">
    <property type="entry name" value="SAM-dependent_MTases_sf"/>
</dbReference>
<sequence length="463" mass="53143">MFRPPINRAMRVLDRSYFQKKIPLAAARVLQKKHIAKCKAELTDDLLKLERVIVVRDDPVQKDQKALLLNPGIKPDNVSTWSEKLRQLVEEKQVDVTDHYLELTYDYWNYHDIMTAILPEEEQEELPTGFTIVGHVAHLNLRENYLPYKHLIATVLLDKNPIIRSVINKTDLVGSENPYRTFSYELLAGSPDLNVEVAEEGCLFRFDYSKVYWNSRLGTEHKRLVGLFQEGEAVCDVMAGVGPFAVPAGRKRVFVWANDLNPDSYEGLVGAVERNKVLNLLIYFLVWRPDDGEYTHLTQVSQFVRPFCEDGHSFIRTAARKLRQTEHSAVISRKVSRNAPPGAAPEPLVIPQPKTFAHYVMNLPASAITFLPDFIGLYNGQEELFTPYTKMKFPMIHVYCFSTKSDDNKAEEDKICKEISEQMKFEIKPGDEEVTIWDVRDVAPQKRMFCASFRLPREVAFGC</sequence>
<evidence type="ECO:0000256" key="1">
    <source>
        <dbReference type="ARBA" id="ARBA00009775"/>
    </source>
</evidence>
<keyword evidence="8 10" id="KW-0539">Nucleus</keyword>
<dbReference type="GO" id="GO:0005634">
    <property type="term" value="C:nucleus"/>
    <property type="evidence" value="ECO:0007669"/>
    <property type="project" value="UniProtKB-SubCell"/>
</dbReference>
<keyword evidence="4 10" id="KW-0808">Transferase</keyword>
<dbReference type="GO" id="GO:0002939">
    <property type="term" value="P:tRNA N1-guanine methylation"/>
    <property type="evidence" value="ECO:0007669"/>
    <property type="project" value="TreeGrafter"/>
</dbReference>
<dbReference type="Proteomes" id="UP000664521">
    <property type="component" value="Unassembled WGS sequence"/>
</dbReference>
<evidence type="ECO:0000256" key="4">
    <source>
        <dbReference type="ARBA" id="ARBA00022679"/>
    </source>
</evidence>
<keyword evidence="13" id="KW-1185">Reference proteome</keyword>
<evidence type="ECO:0000256" key="5">
    <source>
        <dbReference type="ARBA" id="ARBA00022691"/>
    </source>
</evidence>
<comment type="similarity">
    <text evidence="1">Belongs to the class I-like SAM-binding methyltransferase superfamily. TRM5/TYW2 family.</text>
</comment>
<evidence type="ECO:0000256" key="6">
    <source>
        <dbReference type="ARBA" id="ARBA00022694"/>
    </source>
</evidence>
<dbReference type="OrthoDB" id="408788at2759"/>
<dbReference type="Gene3D" id="3.30.300.110">
    <property type="entry name" value="Met-10+ protein-like domains"/>
    <property type="match status" value="1"/>
</dbReference>
<dbReference type="PANTHER" id="PTHR23245">
    <property type="entry name" value="TRNA METHYLTRANSFERASE"/>
    <property type="match status" value="1"/>
</dbReference>
<feature type="binding site" evidence="10">
    <location>
        <begin position="259"/>
        <end position="260"/>
    </location>
    <ligand>
        <name>S-adenosyl-L-methionine</name>
        <dbReference type="ChEBI" id="CHEBI:59789"/>
    </ligand>
</feature>
<evidence type="ECO:0000256" key="2">
    <source>
        <dbReference type="ARBA" id="ARBA00022490"/>
    </source>
</evidence>
<evidence type="ECO:0000256" key="10">
    <source>
        <dbReference type="HAMAP-Rule" id="MF_03152"/>
    </source>
</evidence>
<comment type="subcellular location">
    <subcellularLocation>
        <location evidence="10">Mitochondrion matrix</location>
    </subcellularLocation>
    <subcellularLocation>
        <location evidence="10">Nucleus</location>
    </subcellularLocation>
    <subcellularLocation>
        <location evidence="10">Cytoplasm</location>
    </subcellularLocation>
    <text evidence="10">Predominantly in the mitochondria and in the nucleus.</text>
</comment>